<reference evidence="2 3" key="1">
    <citation type="submission" date="2017-06" db="EMBL/GenBank/DDBJ databases">
        <authorList>
            <person name="Kim H.J."/>
            <person name="Triplett B.A."/>
        </authorList>
    </citation>
    <scope>NUCLEOTIDE SEQUENCE [LARGE SCALE GENOMIC DNA]</scope>
    <source>
        <strain evidence="2">FRACA_ARgP5</strain>
    </source>
</reference>
<keyword evidence="3" id="KW-1185">Reference proteome</keyword>
<dbReference type="InterPro" id="IPR046828">
    <property type="entry name" value="RepSA"/>
</dbReference>
<proteinExistence type="predicted"/>
<gene>
    <name evidence="2" type="primary">repSA</name>
    <name evidence="2" type="ORF">FRACA_780006</name>
</gene>
<feature type="region of interest" description="Disordered" evidence="1">
    <location>
        <begin position="167"/>
        <end position="195"/>
    </location>
</feature>
<feature type="compositionally biased region" description="Basic and acidic residues" evidence="1">
    <location>
        <begin position="185"/>
        <end position="195"/>
    </location>
</feature>
<feature type="compositionally biased region" description="Pro residues" evidence="1">
    <location>
        <begin position="10"/>
        <end position="21"/>
    </location>
</feature>
<evidence type="ECO:0000313" key="2">
    <source>
        <dbReference type="EMBL" id="SNQ51649.1"/>
    </source>
</evidence>
<organism evidence="2 3">
    <name type="scientific">Frankia canadensis</name>
    <dbReference type="NCBI Taxonomy" id="1836972"/>
    <lineage>
        <taxon>Bacteria</taxon>
        <taxon>Bacillati</taxon>
        <taxon>Actinomycetota</taxon>
        <taxon>Actinomycetes</taxon>
        <taxon>Frankiales</taxon>
        <taxon>Frankiaceae</taxon>
        <taxon>Frankia</taxon>
    </lineage>
</organism>
<dbReference type="AlphaFoldDB" id="A0A2I2L169"/>
<dbReference type="RefSeq" id="WP_101835737.1">
    <property type="nucleotide sequence ID" value="NZ_FZMO01000545.1"/>
</dbReference>
<sequence>MTFPTATPDHLPPALPEPANPGPVDRPGSRAARMRSPLARQVVEAVAVDNGVCVRPLAMRRTSLDTGETQIIPVPCGATFASKCPPCAERSRRLRMAQCKSGWHLDDEPLPDPDPASSDAKALAVLRADLEQARGEVLAAGDVDQVAEIDQMIGQVDQELSDLGVRGRIAPADRDRPRRVRSTRRRQDAPDLPRLPVERRTVGRTFTAPDGTVWRPSMFLTLTCDTYGRVRSDGTPVDPATYDYRRAARDAIHFPKLLDRFWQNLRRAVGWDVQYFAALEPQRRLAPHLHAAIRGTVPRAMLRLVAAATYHQVWWPSCDQPIYLDGDLPAWDDTTGGYLDPTTSVPLPSWDAAVDAIGVDDNPAHVVRFGPQLRADGVTANSANTGRMIGYLTKYLTKSLDACHAIDTDRQRAHVDRLADALRYEPCSPTCANWLRYGIQPRNPRKGLTPGRCTGRAHRRETLGFGGRRVLVSRRWSGKTLTDHRHDRVDFIRQQLAVLGATGTGPAAPGTDPARLAWTLLRPGDPAAPRREHLILHAIAQRHAWRAQLNTGAGVNGSSATGPPLADAA</sequence>
<protein>
    <submittedName>
        <fullName evidence="2">Replication initiator protein</fullName>
    </submittedName>
</protein>
<dbReference type="Proteomes" id="UP000234331">
    <property type="component" value="Unassembled WGS sequence"/>
</dbReference>
<dbReference type="EMBL" id="FZMO01000545">
    <property type="protein sequence ID" value="SNQ51649.1"/>
    <property type="molecule type" value="Genomic_DNA"/>
</dbReference>
<evidence type="ECO:0000313" key="3">
    <source>
        <dbReference type="Proteomes" id="UP000234331"/>
    </source>
</evidence>
<accession>A0A2I2L169</accession>
<evidence type="ECO:0000256" key="1">
    <source>
        <dbReference type="SAM" id="MobiDB-lite"/>
    </source>
</evidence>
<name>A0A2I2L169_9ACTN</name>
<dbReference type="OrthoDB" id="3203793at2"/>
<dbReference type="Pfam" id="PF20199">
    <property type="entry name" value="RepSA"/>
    <property type="match status" value="1"/>
</dbReference>
<feature type="region of interest" description="Disordered" evidence="1">
    <location>
        <begin position="1"/>
        <end position="36"/>
    </location>
</feature>